<reference evidence="6 7" key="2">
    <citation type="journal article" date="2009" name="PLoS ONE">
        <title>An integrated genetic and cytogenetic map of the cucumber genome.</title>
        <authorList>
            <person name="Ren Y."/>
            <person name="Zhang Z."/>
            <person name="Liu J."/>
            <person name="Staub J.E."/>
            <person name="Han Y."/>
            <person name="Cheng Z."/>
            <person name="Li X."/>
            <person name="Lu J."/>
            <person name="Miao H."/>
            <person name="Kang H."/>
            <person name="Xie B."/>
            <person name="Gu X."/>
            <person name="Wang X."/>
            <person name="Du Y."/>
            <person name="Jin W."/>
            <person name="Huang S."/>
        </authorList>
    </citation>
    <scope>NUCLEOTIDE SEQUENCE [LARGE SCALE GENOMIC DNA]</scope>
    <source>
        <strain evidence="7">cv. 9930</strain>
    </source>
</reference>
<keyword evidence="3" id="KW-0853">WD repeat</keyword>
<feature type="repeat" description="WD" evidence="3">
    <location>
        <begin position="194"/>
        <end position="236"/>
    </location>
</feature>
<feature type="region of interest" description="Disordered" evidence="4">
    <location>
        <begin position="581"/>
        <end position="629"/>
    </location>
</feature>
<feature type="domain" description="Small-subunit processome Utp12" evidence="5">
    <location>
        <begin position="478"/>
        <end position="570"/>
    </location>
</feature>
<dbReference type="STRING" id="3659.A0A0A0KF10"/>
<keyword evidence="2" id="KW-0539">Nucleus</keyword>
<dbReference type="AlphaFoldDB" id="A0A0A0KF10"/>
<reference evidence="6 7" key="3">
    <citation type="journal article" date="2010" name="BMC Genomics">
        <title>Transcriptome sequencing and comparative analysis of cucumber flowers with different sex types.</title>
        <authorList>
            <person name="Guo S."/>
            <person name="Zheng Y."/>
            <person name="Joung J.G."/>
            <person name="Liu S."/>
            <person name="Zhang Z."/>
            <person name="Crasta O.R."/>
            <person name="Sobral B.W."/>
            <person name="Xu Y."/>
            <person name="Huang S."/>
            <person name="Fei Z."/>
        </authorList>
    </citation>
    <scope>NUCLEOTIDE SEQUENCE [LARGE SCALE GENOMIC DNA]</scope>
    <source>
        <strain evidence="7">cv. 9930</strain>
    </source>
</reference>
<evidence type="ECO:0000256" key="3">
    <source>
        <dbReference type="PROSITE-ProRule" id="PRU00221"/>
    </source>
</evidence>
<feature type="compositionally biased region" description="Acidic residues" evidence="4">
    <location>
        <begin position="596"/>
        <end position="629"/>
    </location>
</feature>
<dbReference type="Pfam" id="PF04003">
    <property type="entry name" value="Utp12"/>
    <property type="match status" value="1"/>
</dbReference>
<evidence type="ECO:0000256" key="2">
    <source>
        <dbReference type="ARBA" id="ARBA00023242"/>
    </source>
</evidence>
<dbReference type="SMART" id="SM00320">
    <property type="entry name" value="WD40"/>
    <property type="match status" value="4"/>
</dbReference>
<proteinExistence type="predicted"/>
<dbReference type="SUPFAM" id="SSF50998">
    <property type="entry name" value="Quinoprotein alcohol dehydrogenase-like"/>
    <property type="match status" value="1"/>
</dbReference>
<dbReference type="Pfam" id="PF00400">
    <property type="entry name" value="WD40"/>
    <property type="match status" value="4"/>
</dbReference>
<feature type="repeat" description="WD" evidence="3">
    <location>
        <begin position="12"/>
        <end position="42"/>
    </location>
</feature>
<comment type="subcellular location">
    <subcellularLocation>
        <location evidence="1">Nucleus</location>
        <location evidence="1">Nucleolus</location>
    </subcellularLocation>
</comment>
<dbReference type="Gene3D" id="2.130.10.10">
    <property type="entry name" value="YVTN repeat-like/Quinoprotein amine dehydrogenase"/>
    <property type="match status" value="2"/>
</dbReference>
<name>A0A0A0KF10_CUCSA</name>
<dbReference type="EMBL" id="CM002927">
    <property type="protein sequence ID" value="KGN47409.1"/>
    <property type="molecule type" value="Genomic_DNA"/>
</dbReference>
<dbReference type="InterPro" id="IPR015943">
    <property type="entry name" value="WD40/YVTN_repeat-like_dom_sf"/>
</dbReference>
<dbReference type="PROSITE" id="PS50082">
    <property type="entry name" value="WD_REPEATS_2"/>
    <property type="match status" value="2"/>
</dbReference>
<gene>
    <name evidence="6" type="ORF">Csa_6G314090</name>
</gene>
<dbReference type="Gramene" id="KGN47409">
    <property type="protein sequence ID" value="KGN47409"/>
    <property type="gene ID" value="Csa_6G314090"/>
</dbReference>
<accession>A0A0A0KF10</accession>
<evidence type="ECO:0000256" key="4">
    <source>
        <dbReference type="SAM" id="MobiDB-lite"/>
    </source>
</evidence>
<evidence type="ECO:0000313" key="7">
    <source>
        <dbReference type="Proteomes" id="UP000029981"/>
    </source>
</evidence>
<dbReference type="OrthoDB" id="30195at2759"/>
<dbReference type="InterPro" id="IPR001680">
    <property type="entry name" value="WD40_rpt"/>
</dbReference>
<protein>
    <recommendedName>
        <fullName evidence="5">Small-subunit processome Utp12 domain-containing protein</fullName>
    </recommendedName>
</protein>
<evidence type="ECO:0000313" key="6">
    <source>
        <dbReference type="EMBL" id="KGN47409.1"/>
    </source>
</evidence>
<reference evidence="6 7" key="1">
    <citation type="journal article" date="2009" name="Nat. Genet.">
        <title>The genome of the cucumber, Cucumis sativus L.</title>
        <authorList>
            <person name="Huang S."/>
            <person name="Li R."/>
            <person name="Zhang Z."/>
            <person name="Li L."/>
            <person name="Gu X."/>
            <person name="Fan W."/>
            <person name="Lucas W.J."/>
            <person name="Wang X."/>
            <person name="Xie B."/>
            <person name="Ni P."/>
            <person name="Ren Y."/>
            <person name="Zhu H."/>
            <person name="Li J."/>
            <person name="Lin K."/>
            <person name="Jin W."/>
            <person name="Fei Z."/>
            <person name="Li G."/>
            <person name="Staub J."/>
            <person name="Kilian A."/>
            <person name="van der Vossen E.A."/>
            <person name="Wu Y."/>
            <person name="Guo J."/>
            <person name="He J."/>
            <person name="Jia Z."/>
            <person name="Ren Y."/>
            <person name="Tian G."/>
            <person name="Lu Y."/>
            <person name="Ruan J."/>
            <person name="Qian W."/>
            <person name="Wang M."/>
            <person name="Huang Q."/>
            <person name="Li B."/>
            <person name="Xuan Z."/>
            <person name="Cao J."/>
            <person name="Asan"/>
            <person name="Wu Z."/>
            <person name="Zhang J."/>
            <person name="Cai Q."/>
            <person name="Bai Y."/>
            <person name="Zhao B."/>
            <person name="Han Y."/>
            <person name="Li Y."/>
            <person name="Li X."/>
            <person name="Wang S."/>
            <person name="Shi Q."/>
            <person name="Liu S."/>
            <person name="Cho W.K."/>
            <person name="Kim J.Y."/>
            <person name="Xu Y."/>
            <person name="Heller-Uszynska K."/>
            <person name="Miao H."/>
            <person name="Cheng Z."/>
            <person name="Zhang S."/>
            <person name="Wu J."/>
            <person name="Yang Y."/>
            <person name="Kang H."/>
            <person name="Li M."/>
            <person name="Liang H."/>
            <person name="Ren X."/>
            <person name="Shi Z."/>
            <person name="Wen M."/>
            <person name="Jian M."/>
            <person name="Yang H."/>
            <person name="Zhang G."/>
            <person name="Yang Z."/>
            <person name="Chen R."/>
            <person name="Liu S."/>
            <person name="Li J."/>
            <person name="Ma L."/>
            <person name="Liu H."/>
            <person name="Zhou Y."/>
            <person name="Zhao J."/>
            <person name="Fang X."/>
            <person name="Li G."/>
            <person name="Fang L."/>
            <person name="Li Y."/>
            <person name="Liu D."/>
            <person name="Zheng H."/>
            <person name="Zhang Y."/>
            <person name="Qin N."/>
            <person name="Li Z."/>
            <person name="Yang G."/>
            <person name="Yang S."/>
            <person name="Bolund L."/>
            <person name="Kristiansen K."/>
            <person name="Zheng H."/>
            <person name="Li S."/>
            <person name="Zhang X."/>
            <person name="Yang H."/>
            <person name="Wang J."/>
            <person name="Sun R."/>
            <person name="Zhang B."/>
            <person name="Jiang S."/>
            <person name="Wang J."/>
            <person name="Du Y."/>
            <person name="Li S."/>
        </authorList>
    </citation>
    <scope>NUCLEOTIDE SEQUENCE [LARGE SCALE GENOMIC DNA]</scope>
    <source>
        <strain evidence="7">cv. 9930</strain>
    </source>
</reference>
<sequence length="629" mass="68692">MGFSNIRDLLTSFSPDLHFFAISSGDGRIKIWDTLKGQIQTEFADFFTSDSTSILTKPEKGHLSVDYKCMKWLSLEKKRKRKRQCLLLLLGTGSGDVLALDVAAGELKWKISDCHPGGVASISFPTHGSCIYTAGADGMLCEINSLTGNLLRKFKASTKAISCISVSPDGKIIATAASQVKIFNCSNHKKIQKFSGHPGAVRCMVFTEDGRYILSSAVGERYIVVWSVDGGKEQSASCVLAMEHPAIFVDSRCSNDGGDETALYILAISEIGACYLWYGQNLEELRTAKPTKILMSGNDIFSKSKKRAIPAIYAAKLQGVPKSGSGQVFLAHGLLVKPSFQSVLVQSGTDINLNSSNEGILLPSQSIGKSKKGLDVQGGVVALDRANAEDALRPIPKIFDSQEKSTLYQDLQVDRSDVMTQLVDSGSRLEDDVGVKDSAAVCMEDQLRSLGILHNTDDHMLESILKLAISKGIDLEANISQKKLREAVLSLAPGDAYKLLGNLVNIWQSRLHCGKNVLPWIYSLLLNHSQHILSQEQSAQMLDSLFKITKSKETAVQPLLQLSGRLQLVLAQIERTSTNKTKQTIQDSLEIAGSESSDDDEDEDEDDEVDDVLYGEEENESELSSDDEK</sequence>
<dbReference type="Proteomes" id="UP000029981">
    <property type="component" value="Chromosome 6"/>
</dbReference>
<dbReference type="PANTHER" id="PTHR45290">
    <property type="entry name" value="OS03G0300300 PROTEIN"/>
    <property type="match status" value="1"/>
</dbReference>
<dbReference type="KEGG" id="csv:101213788"/>
<dbReference type="PANTHER" id="PTHR45290:SF1">
    <property type="entry name" value="OS03G0300300 PROTEIN"/>
    <property type="match status" value="1"/>
</dbReference>
<dbReference type="eggNOG" id="KOG4547">
    <property type="taxonomic scope" value="Eukaryota"/>
</dbReference>
<dbReference type="GO" id="GO:0005730">
    <property type="term" value="C:nucleolus"/>
    <property type="evidence" value="ECO:0007669"/>
    <property type="project" value="UniProtKB-SubCell"/>
</dbReference>
<dbReference type="OMA" id="PCTALTW"/>
<reference evidence="6 7" key="4">
    <citation type="journal article" date="2011" name="BMC Genomics">
        <title>RNA-Seq improves annotation of protein-coding genes in the cucumber genome.</title>
        <authorList>
            <person name="Li Z."/>
            <person name="Zhang Z."/>
            <person name="Yan P."/>
            <person name="Huang S."/>
            <person name="Fei Z."/>
            <person name="Lin K."/>
        </authorList>
    </citation>
    <scope>NUCLEOTIDE SEQUENCE [LARGE SCALE GENOMIC DNA]</scope>
    <source>
        <strain evidence="7">cv. 9930</strain>
    </source>
</reference>
<dbReference type="InterPro" id="IPR011047">
    <property type="entry name" value="Quinoprotein_ADH-like_sf"/>
</dbReference>
<organism evidence="6 7">
    <name type="scientific">Cucumis sativus</name>
    <name type="common">Cucumber</name>
    <dbReference type="NCBI Taxonomy" id="3659"/>
    <lineage>
        <taxon>Eukaryota</taxon>
        <taxon>Viridiplantae</taxon>
        <taxon>Streptophyta</taxon>
        <taxon>Embryophyta</taxon>
        <taxon>Tracheophyta</taxon>
        <taxon>Spermatophyta</taxon>
        <taxon>Magnoliopsida</taxon>
        <taxon>eudicotyledons</taxon>
        <taxon>Gunneridae</taxon>
        <taxon>Pentapetalae</taxon>
        <taxon>rosids</taxon>
        <taxon>fabids</taxon>
        <taxon>Cucurbitales</taxon>
        <taxon>Cucurbitaceae</taxon>
        <taxon>Benincaseae</taxon>
        <taxon>Cucumis</taxon>
    </lineage>
</organism>
<dbReference type="InterPro" id="IPR007148">
    <property type="entry name" value="SSU_processome_Utp12"/>
</dbReference>
<keyword evidence="7" id="KW-1185">Reference proteome</keyword>
<evidence type="ECO:0000256" key="1">
    <source>
        <dbReference type="ARBA" id="ARBA00004604"/>
    </source>
</evidence>
<evidence type="ECO:0000259" key="5">
    <source>
        <dbReference type="Pfam" id="PF04003"/>
    </source>
</evidence>